<feature type="transmembrane region" description="Helical" evidence="1">
    <location>
        <begin position="39"/>
        <end position="59"/>
    </location>
</feature>
<feature type="transmembrane region" description="Helical" evidence="1">
    <location>
        <begin position="102"/>
        <end position="119"/>
    </location>
</feature>
<evidence type="ECO:0000313" key="4">
    <source>
        <dbReference type="Proteomes" id="UP000250043"/>
    </source>
</evidence>
<evidence type="ECO:0000313" key="3">
    <source>
        <dbReference type="EMBL" id="OCH83583.1"/>
    </source>
</evidence>
<keyword evidence="1" id="KW-0812">Transmembrane</keyword>
<accession>A0A8E2AFL7</accession>
<keyword evidence="1" id="KW-0472">Membrane</keyword>
<sequence length="171" mass="19131">MTIIIWSVALAWQVTFNRADADALPKINYKDADYKGKGALYFFFFFGNACYQALVYWIMSALTNDPFTLARYAGLYKAVQSAGSAGSFGMDAVNTPFLNEHLASWIMMLVSFPFAFLVVHTIRETNYDSEEVVYVDDLKKSEMERGRGVEFGHAPSIEKESISVDAEAAKS</sequence>
<evidence type="ECO:0000256" key="1">
    <source>
        <dbReference type="SAM" id="Phobius"/>
    </source>
</evidence>
<proteinExistence type="predicted"/>
<gene>
    <name evidence="3" type="ORF">OBBRIDRAFT_552680</name>
</gene>
<dbReference type="OrthoDB" id="196103at2759"/>
<keyword evidence="4" id="KW-1185">Reference proteome</keyword>
<protein>
    <submittedName>
        <fullName evidence="3">Uncharacterized protein</fullName>
    </submittedName>
</protein>
<feature type="signal peptide" evidence="2">
    <location>
        <begin position="1"/>
        <end position="21"/>
    </location>
</feature>
<organism evidence="3 4">
    <name type="scientific">Obba rivulosa</name>
    <dbReference type="NCBI Taxonomy" id="1052685"/>
    <lineage>
        <taxon>Eukaryota</taxon>
        <taxon>Fungi</taxon>
        <taxon>Dikarya</taxon>
        <taxon>Basidiomycota</taxon>
        <taxon>Agaricomycotina</taxon>
        <taxon>Agaricomycetes</taxon>
        <taxon>Polyporales</taxon>
        <taxon>Gelatoporiaceae</taxon>
        <taxon>Obba</taxon>
    </lineage>
</organism>
<dbReference type="EMBL" id="KV722968">
    <property type="protein sequence ID" value="OCH83583.1"/>
    <property type="molecule type" value="Genomic_DNA"/>
</dbReference>
<keyword evidence="1" id="KW-1133">Transmembrane helix</keyword>
<keyword evidence="2" id="KW-0732">Signal</keyword>
<dbReference type="Proteomes" id="UP000250043">
    <property type="component" value="Unassembled WGS sequence"/>
</dbReference>
<feature type="chain" id="PRO_5034338086" evidence="2">
    <location>
        <begin position="22"/>
        <end position="171"/>
    </location>
</feature>
<evidence type="ECO:0000256" key="2">
    <source>
        <dbReference type="SAM" id="SignalP"/>
    </source>
</evidence>
<name>A0A8E2AFL7_9APHY</name>
<reference evidence="3 4" key="1">
    <citation type="submission" date="2016-07" db="EMBL/GenBank/DDBJ databases">
        <title>Draft genome of the white-rot fungus Obba rivulosa 3A-2.</title>
        <authorList>
            <consortium name="DOE Joint Genome Institute"/>
            <person name="Miettinen O."/>
            <person name="Riley R."/>
            <person name="Acob R."/>
            <person name="Barry K."/>
            <person name="Cullen D."/>
            <person name="De Vries R."/>
            <person name="Hainaut M."/>
            <person name="Hatakka A."/>
            <person name="Henrissat B."/>
            <person name="Hilden K."/>
            <person name="Kuo R."/>
            <person name="Labutti K."/>
            <person name="Lipzen A."/>
            <person name="Makela M.R."/>
            <person name="Sandor L."/>
            <person name="Spatafora J.W."/>
            <person name="Grigoriev I.V."/>
            <person name="Hibbett D.S."/>
        </authorList>
    </citation>
    <scope>NUCLEOTIDE SEQUENCE [LARGE SCALE GENOMIC DNA]</scope>
    <source>
        <strain evidence="3 4">3A-2</strain>
    </source>
</reference>
<dbReference type="AlphaFoldDB" id="A0A8E2AFL7"/>